<keyword evidence="6" id="KW-0175">Coiled coil</keyword>
<dbReference type="Pfam" id="PF01812">
    <property type="entry name" value="5-FTHF_cyc-lig"/>
    <property type="match status" value="1"/>
</dbReference>
<gene>
    <name evidence="7" type="ORF">CWE09_11245</name>
</gene>
<dbReference type="Proteomes" id="UP000288293">
    <property type="component" value="Unassembled WGS sequence"/>
</dbReference>
<dbReference type="InterPro" id="IPR002698">
    <property type="entry name" value="FTHF_cligase"/>
</dbReference>
<dbReference type="GO" id="GO:0030272">
    <property type="term" value="F:5-formyltetrahydrofolate cyclo-ligase activity"/>
    <property type="evidence" value="ECO:0007669"/>
    <property type="project" value="UniProtKB-EC"/>
</dbReference>
<reference evidence="7 8" key="1">
    <citation type="journal article" date="2011" name="Front. Microbiol.">
        <title>Genomic signatures of strain selection and enhancement in Bacillus atrophaeus var. globigii, a historical biowarfare simulant.</title>
        <authorList>
            <person name="Gibbons H.S."/>
            <person name="Broomall S.M."/>
            <person name="McNew L.A."/>
            <person name="Daligault H."/>
            <person name="Chapman C."/>
            <person name="Bruce D."/>
            <person name="Karavis M."/>
            <person name="Krepps M."/>
            <person name="McGregor P.A."/>
            <person name="Hong C."/>
            <person name="Park K.H."/>
            <person name="Akmal A."/>
            <person name="Feldman A."/>
            <person name="Lin J.S."/>
            <person name="Chang W.E."/>
            <person name="Higgs B.W."/>
            <person name="Demirev P."/>
            <person name="Lindquist J."/>
            <person name="Liem A."/>
            <person name="Fochler E."/>
            <person name="Read T.D."/>
            <person name="Tapia R."/>
            <person name="Johnson S."/>
            <person name="Bishop-Lilly K.A."/>
            <person name="Detter C."/>
            <person name="Han C."/>
            <person name="Sozhamannan S."/>
            <person name="Rosenzweig C.N."/>
            <person name="Skowronski E.W."/>
        </authorList>
    </citation>
    <scope>NUCLEOTIDE SEQUENCE [LARGE SCALE GENOMIC DNA]</scope>
    <source>
        <strain evidence="7 8">MLST1</strain>
    </source>
</reference>
<comment type="catalytic activity">
    <reaction evidence="5">
        <text>(6S)-5-formyl-5,6,7,8-tetrahydrofolate + ATP = (6R)-5,10-methenyltetrahydrofolate + ADP + phosphate</text>
        <dbReference type="Rhea" id="RHEA:10488"/>
        <dbReference type="ChEBI" id="CHEBI:30616"/>
        <dbReference type="ChEBI" id="CHEBI:43474"/>
        <dbReference type="ChEBI" id="CHEBI:57455"/>
        <dbReference type="ChEBI" id="CHEBI:57457"/>
        <dbReference type="ChEBI" id="CHEBI:456216"/>
        <dbReference type="EC" id="6.3.3.2"/>
    </reaction>
</comment>
<evidence type="ECO:0000256" key="3">
    <source>
        <dbReference type="ARBA" id="ARBA00022840"/>
    </source>
</evidence>
<name>A0A432W4K3_9GAMM</name>
<evidence type="ECO:0000256" key="5">
    <source>
        <dbReference type="RuleBase" id="RU361279"/>
    </source>
</evidence>
<dbReference type="GO" id="GO:0035999">
    <property type="term" value="P:tetrahydrofolate interconversion"/>
    <property type="evidence" value="ECO:0007669"/>
    <property type="project" value="TreeGrafter"/>
</dbReference>
<dbReference type="InterPro" id="IPR037171">
    <property type="entry name" value="NagB/RpiA_transferase-like"/>
</dbReference>
<accession>A0A432W4K3</accession>
<sequence>MNSATRIQNSRQQLREQLKQQRRALTEAEQKSASLQLVDTAMQQPEVAQAETIALYFSFAAELNTAPLLQALLDAGKKVCLPVLHPFAKGHLLMLRYDPQRPLINNKFAIPEPPLRCPDVVPFAQLDTLLVPLVGFDSQGNRLGMGGGFYDRTLAGWHAGRYPQLKVMGLAHDCQQAGHIPVQSWDVPLPAVITATRCWRFRHSSL</sequence>
<proteinExistence type="inferred from homology"/>
<feature type="binding site" evidence="4">
    <location>
        <begin position="142"/>
        <end position="150"/>
    </location>
    <ligand>
        <name>ATP</name>
        <dbReference type="ChEBI" id="CHEBI:30616"/>
    </ligand>
</feature>
<keyword evidence="5" id="KW-0479">Metal-binding</keyword>
<dbReference type="AlphaFoldDB" id="A0A432W4K3"/>
<evidence type="ECO:0000313" key="7">
    <source>
        <dbReference type="EMBL" id="RUO24431.1"/>
    </source>
</evidence>
<protein>
    <recommendedName>
        <fullName evidence="5">5-formyltetrahydrofolate cyclo-ligase</fullName>
        <ecNumber evidence="5">6.3.3.2</ecNumber>
    </recommendedName>
</protein>
<dbReference type="GO" id="GO:0046872">
    <property type="term" value="F:metal ion binding"/>
    <property type="evidence" value="ECO:0007669"/>
    <property type="project" value="UniProtKB-KW"/>
</dbReference>
<comment type="caution">
    <text evidence="7">The sequence shown here is derived from an EMBL/GenBank/DDBJ whole genome shotgun (WGS) entry which is preliminary data.</text>
</comment>
<keyword evidence="8" id="KW-1185">Reference proteome</keyword>
<evidence type="ECO:0000256" key="6">
    <source>
        <dbReference type="SAM" id="Coils"/>
    </source>
</evidence>
<dbReference type="NCBIfam" id="TIGR02727">
    <property type="entry name" value="MTHFS_bact"/>
    <property type="match status" value="1"/>
</dbReference>
<dbReference type="PANTHER" id="PTHR23407">
    <property type="entry name" value="ATPASE INHIBITOR/5-FORMYLTETRAHYDROFOLATE CYCLO-LIGASE"/>
    <property type="match status" value="1"/>
</dbReference>
<organism evidence="7 8">
    <name type="scientific">Aliidiomarina minuta</name>
    <dbReference type="NCBI Taxonomy" id="880057"/>
    <lineage>
        <taxon>Bacteria</taxon>
        <taxon>Pseudomonadati</taxon>
        <taxon>Pseudomonadota</taxon>
        <taxon>Gammaproteobacteria</taxon>
        <taxon>Alteromonadales</taxon>
        <taxon>Idiomarinaceae</taxon>
        <taxon>Aliidiomarina</taxon>
    </lineage>
</organism>
<feature type="coiled-coil region" evidence="6">
    <location>
        <begin position="4"/>
        <end position="38"/>
    </location>
</feature>
<feature type="binding site" evidence="4">
    <location>
        <position position="62"/>
    </location>
    <ligand>
        <name>substrate</name>
    </ligand>
</feature>
<comment type="similarity">
    <text evidence="1 5">Belongs to the 5-formyltetrahydrofolate cyclo-ligase family.</text>
</comment>
<keyword evidence="5" id="KW-0460">Magnesium</keyword>
<comment type="cofactor">
    <cofactor evidence="5">
        <name>Mg(2+)</name>
        <dbReference type="ChEBI" id="CHEBI:18420"/>
    </cofactor>
</comment>
<evidence type="ECO:0000256" key="2">
    <source>
        <dbReference type="ARBA" id="ARBA00022741"/>
    </source>
</evidence>
<evidence type="ECO:0000256" key="1">
    <source>
        <dbReference type="ARBA" id="ARBA00010638"/>
    </source>
</evidence>
<dbReference type="PIRSF" id="PIRSF006806">
    <property type="entry name" value="FTHF_cligase"/>
    <property type="match status" value="1"/>
</dbReference>
<dbReference type="PANTHER" id="PTHR23407:SF1">
    <property type="entry name" value="5-FORMYLTETRAHYDROFOLATE CYCLO-LIGASE"/>
    <property type="match status" value="1"/>
</dbReference>
<dbReference type="SUPFAM" id="SSF100950">
    <property type="entry name" value="NagB/RpiA/CoA transferase-like"/>
    <property type="match status" value="1"/>
</dbReference>
<dbReference type="EC" id="6.3.3.2" evidence="5"/>
<dbReference type="EMBL" id="PIPL01000002">
    <property type="protein sequence ID" value="RUO24431.1"/>
    <property type="molecule type" value="Genomic_DNA"/>
</dbReference>
<dbReference type="InterPro" id="IPR024185">
    <property type="entry name" value="FTHF_cligase-like_sf"/>
</dbReference>
<evidence type="ECO:0000313" key="8">
    <source>
        <dbReference type="Proteomes" id="UP000288293"/>
    </source>
</evidence>
<feature type="binding site" evidence="4">
    <location>
        <begin position="11"/>
        <end position="15"/>
    </location>
    <ligand>
        <name>ATP</name>
        <dbReference type="ChEBI" id="CHEBI:30616"/>
    </ligand>
</feature>
<dbReference type="Gene3D" id="3.40.50.10420">
    <property type="entry name" value="NagB/RpiA/CoA transferase-like"/>
    <property type="match status" value="1"/>
</dbReference>
<keyword evidence="7" id="KW-0436">Ligase</keyword>
<dbReference type="GO" id="GO:0005524">
    <property type="term" value="F:ATP binding"/>
    <property type="evidence" value="ECO:0007669"/>
    <property type="project" value="UniProtKB-KW"/>
</dbReference>
<dbReference type="OrthoDB" id="9801938at2"/>
<dbReference type="RefSeq" id="WP_126804134.1">
    <property type="nucleotide sequence ID" value="NZ_PIPL01000002.1"/>
</dbReference>
<keyword evidence="2 4" id="KW-0547">Nucleotide-binding</keyword>
<keyword evidence="3 4" id="KW-0067">ATP-binding</keyword>
<evidence type="ECO:0000256" key="4">
    <source>
        <dbReference type="PIRSR" id="PIRSR006806-1"/>
    </source>
</evidence>
<dbReference type="GO" id="GO:0009396">
    <property type="term" value="P:folic acid-containing compound biosynthetic process"/>
    <property type="evidence" value="ECO:0007669"/>
    <property type="project" value="TreeGrafter"/>
</dbReference>